<gene>
    <name evidence="1" type="ORF">STAS_30820</name>
</gene>
<sequence length="312" mass="31611">MASNAAMTSASASLYLIPSSPWKREISGEKVAGGDGGGEAWGMRVEFGEAAAAAAAATAAAATEWHKGQQWLLSEDVLVGESSDSRSAGTMRSWREEWAKKQTLRLQFLPSLQASVRVEPALEDAVGELAGVGAWAGALAEVGADGAGVAEAAGVAAAGLLAGVGEGAVGPVVAAAAAALADLELEHTEVVRRVGVIVRVVGVGAGAGGGEELGEGGGGGGGAVGVVVVVVAELAGRDVEVAEGRGLFGEVVVVVVELVQLLLLIGANATHHFLFLFFGSIYWCEEKEEDGVRVLVTFGANQFVRMALKCYD</sequence>
<evidence type="ECO:0000313" key="1">
    <source>
        <dbReference type="EMBL" id="GER53306.1"/>
    </source>
</evidence>
<dbReference type="EMBL" id="BKCP01010515">
    <property type="protein sequence ID" value="GER53306.1"/>
    <property type="molecule type" value="Genomic_DNA"/>
</dbReference>
<accession>A0A5A7R7A1</accession>
<organism evidence="1 2">
    <name type="scientific">Striga asiatica</name>
    <name type="common">Asiatic witchweed</name>
    <name type="synonym">Buchnera asiatica</name>
    <dbReference type="NCBI Taxonomy" id="4170"/>
    <lineage>
        <taxon>Eukaryota</taxon>
        <taxon>Viridiplantae</taxon>
        <taxon>Streptophyta</taxon>
        <taxon>Embryophyta</taxon>
        <taxon>Tracheophyta</taxon>
        <taxon>Spermatophyta</taxon>
        <taxon>Magnoliopsida</taxon>
        <taxon>eudicotyledons</taxon>
        <taxon>Gunneridae</taxon>
        <taxon>Pentapetalae</taxon>
        <taxon>asterids</taxon>
        <taxon>lamiids</taxon>
        <taxon>Lamiales</taxon>
        <taxon>Orobanchaceae</taxon>
        <taxon>Buchnereae</taxon>
        <taxon>Striga</taxon>
    </lineage>
</organism>
<dbReference type="AlphaFoldDB" id="A0A5A7R7A1"/>
<proteinExistence type="predicted"/>
<protein>
    <submittedName>
        <fullName evidence="1">Uncharacterized protein</fullName>
    </submittedName>
</protein>
<reference evidence="2" key="1">
    <citation type="journal article" date="2019" name="Curr. Biol.">
        <title>Genome Sequence of Striga asiatica Provides Insight into the Evolution of Plant Parasitism.</title>
        <authorList>
            <person name="Yoshida S."/>
            <person name="Kim S."/>
            <person name="Wafula E.K."/>
            <person name="Tanskanen J."/>
            <person name="Kim Y.M."/>
            <person name="Honaas L."/>
            <person name="Yang Z."/>
            <person name="Spallek T."/>
            <person name="Conn C.E."/>
            <person name="Ichihashi Y."/>
            <person name="Cheong K."/>
            <person name="Cui S."/>
            <person name="Der J.P."/>
            <person name="Gundlach H."/>
            <person name="Jiao Y."/>
            <person name="Hori C."/>
            <person name="Ishida J.K."/>
            <person name="Kasahara H."/>
            <person name="Kiba T."/>
            <person name="Kim M.S."/>
            <person name="Koo N."/>
            <person name="Laohavisit A."/>
            <person name="Lee Y.H."/>
            <person name="Lumba S."/>
            <person name="McCourt P."/>
            <person name="Mortimer J.C."/>
            <person name="Mutuku J.M."/>
            <person name="Nomura T."/>
            <person name="Sasaki-Sekimoto Y."/>
            <person name="Seto Y."/>
            <person name="Wang Y."/>
            <person name="Wakatake T."/>
            <person name="Sakakibara H."/>
            <person name="Demura T."/>
            <person name="Yamaguchi S."/>
            <person name="Yoneyama K."/>
            <person name="Manabe R.I."/>
            <person name="Nelson D.C."/>
            <person name="Schulman A.H."/>
            <person name="Timko M.P."/>
            <person name="dePamphilis C.W."/>
            <person name="Choi D."/>
            <person name="Shirasu K."/>
        </authorList>
    </citation>
    <scope>NUCLEOTIDE SEQUENCE [LARGE SCALE GENOMIC DNA]</scope>
    <source>
        <strain evidence="2">cv. UVA1</strain>
    </source>
</reference>
<keyword evidence="2" id="KW-1185">Reference proteome</keyword>
<dbReference type="Proteomes" id="UP000325081">
    <property type="component" value="Unassembled WGS sequence"/>
</dbReference>
<name>A0A5A7R7A1_STRAF</name>
<comment type="caution">
    <text evidence="1">The sequence shown here is derived from an EMBL/GenBank/DDBJ whole genome shotgun (WGS) entry which is preliminary data.</text>
</comment>
<evidence type="ECO:0000313" key="2">
    <source>
        <dbReference type="Proteomes" id="UP000325081"/>
    </source>
</evidence>